<dbReference type="InterPro" id="IPR008972">
    <property type="entry name" value="Cupredoxin"/>
</dbReference>
<keyword evidence="7" id="KW-0449">Lipoprotein</keyword>
<evidence type="ECO:0000256" key="10">
    <source>
        <dbReference type="SAM" id="MobiDB-lite"/>
    </source>
</evidence>
<dbReference type="Proteomes" id="UP000825729">
    <property type="component" value="Unassembled WGS sequence"/>
</dbReference>
<protein>
    <recommendedName>
        <fullName evidence="12">Phytocyanin domain-containing protein</fullName>
    </recommendedName>
</protein>
<accession>A0AAV7EN49</accession>
<dbReference type="InterPro" id="IPR041846">
    <property type="entry name" value="ENL_dom"/>
</dbReference>
<evidence type="ECO:0000256" key="6">
    <source>
        <dbReference type="ARBA" id="ARBA00023180"/>
    </source>
</evidence>
<dbReference type="Gene3D" id="2.60.40.420">
    <property type="entry name" value="Cupredoxins - blue copper proteins"/>
    <property type="match status" value="1"/>
</dbReference>
<keyword evidence="4" id="KW-0472">Membrane</keyword>
<keyword evidence="14" id="KW-1185">Reference proteome</keyword>
<dbReference type="GO" id="GO:0005886">
    <property type="term" value="C:plasma membrane"/>
    <property type="evidence" value="ECO:0007669"/>
    <property type="project" value="TreeGrafter"/>
</dbReference>
<dbReference type="AlphaFoldDB" id="A0AAV7EN49"/>
<evidence type="ECO:0000256" key="5">
    <source>
        <dbReference type="ARBA" id="ARBA00023157"/>
    </source>
</evidence>
<gene>
    <name evidence="13" type="ORF">H6P81_009127</name>
</gene>
<feature type="region of interest" description="Disordered" evidence="10">
    <location>
        <begin position="132"/>
        <end position="151"/>
    </location>
</feature>
<feature type="signal peptide" evidence="11">
    <location>
        <begin position="1"/>
        <end position="16"/>
    </location>
</feature>
<comment type="similarity">
    <text evidence="8">Belongs to the early nodulin-like (ENODL) family.</text>
</comment>
<evidence type="ECO:0000256" key="3">
    <source>
        <dbReference type="ARBA" id="ARBA00022729"/>
    </source>
</evidence>
<dbReference type="PANTHER" id="PTHR33021:SF234">
    <property type="entry name" value="EARLY NODULIN-LIKE PROTEIN 7"/>
    <property type="match status" value="1"/>
</dbReference>
<dbReference type="InterPro" id="IPR003245">
    <property type="entry name" value="Phytocyanin_dom"/>
</dbReference>
<keyword evidence="2" id="KW-0336">GPI-anchor</keyword>
<evidence type="ECO:0000313" key="14">
    <source>
        <dbReference type="Proteomes" id="UP000825729"/>
    </source>
</evidence>
<dbReference type="GO" id="GO:0012505">
    <property type="term" value="C:endomembrane system"/>
    <property type="evidence" value="ECO:0007669"/>
    <property type="project" value="UniProtKB-SubCell"/>
</dbReference>
<evidence type="ECO:0000256" key="7">
    <source>
        <dbReference type="ARBA" id="ARBA00023288"/>
    </source>
</evidence>
<evidence type="ECO:0000256" key="1">
    <source>
        <dbReference type="ARBA" id="ARBA00004589"/>
    </source>
</evidence>
<comment type="subcellular location">
    <subcellularLocation>
        <location evidence="9">Endomembrane system</location>
        <topology evidence="9">Lipid-anchor</topology>
    </subcellularLocation>
    <subcellularLocation>
        <location evidence="1">Membrane</location>
        <topology evidence="1">Lipid-anchor</topology>
        <topology evidence="1">GPI-anchor</topology>
    </subcellularLocation>
</comment>
<reference evidence="13 14" key="1">
    <citation type="submission" date="2021-07" db="EMBL/GenBank/DDBJ databases">
        <title>The Aristolochia fimbriata genome: insights into angiosperm evolution, floral development and chemical biosynthesis.</title>
        <authorList>
            <person name="Jiao Y."/>
        </authorList>
    </citation>
    <scope>NUCLEOTIDE SEQUENCE [LARGE SCALE GENOMIC DNA]</scope>
    <source>
        <strain evidence="13">IBCAS-2021</strain>
        <tissue evidence="13">Leaf</tissue>
    </source>
</reference>
<feature type="chain" id="PRO_5044023509" description="Phytocyanin domain-containing protein" evidence="11">
    <location>
        <begin position="17"/>
        <end position="178"/>
    </location>
</feature>
<evidence type="ECO:0000256" key="9">
    <source>
        <dbReference type="ARBA" id="ARBA00037868"/>
    </source>
</evidence>
<proteinExistence type="inferred from homology"/>
<organism evidence="13 14">
    <name type="scientific">Aristolochia fimbriata</name>
    <name type="common">White veined hardy Dutchman's pipe vine</name>
    <dbReference type="NCBI Taxonomy" id="158543"/>
    <lineage>
        <taxon>Eukaryota</taxon>
        <taxon>Viridiplantae</taxon>
        <taxon>Streptophyta</taxon>
        <taxon>Embryophyta</taxon>
        <taxon>Tracheophyta</taxon>
        <taxon>Spermatophyta</taxon>
        <taxon>Magnoliopsida</taxon>
        <taxon>Magnoliidae</taxon>
        <taxon>Piperales</taxon>
        <taxon>Aristolochiaceae</taxon>
        <taxon>Aristolochia</taxon>
    </lineage>
</organism>
<comment type="caution">
    <text evidence="13">The sequence shown here is derived from an EMBL/GenBank/DDBJ whole genome shotgun (WGS) entry which is preliminary data.</text>
</comment>
<evidence type="ECO:0000256" key="8">
    <source>
        <dbReference type="ARBA" id="ARBA00035011"/>
    </source>
</evidence>
<dbReference type="SUPFAM" id="SSF49503">
    <property type="entry name" value="Cupredoxins"/>
    <property type="match status" value="1"/>
</dbReference>
<keyword evidence="3 11" id="KW-0732">Signal</keyword>
<evidence type="ECO:0000256" key="11">
    <source>
        <dbReference type="SAM" id="SignalP"/>
    </source>
</evidence>
<dbReference type="PANTHER" id="PTHR33021">
    <property type="entry name" value="BLUE COPPER PROTEIN"/>
    <property type="match status" value="1"/>
</dbReference>
<name>A0AAV7EN49_ARIFI</name>
<feature type="domain" description="Phytocyanin" evidence="12">
    <location>
        <begin position="26"/>
        <end position="128"/>
    </location>
</feature>
<keyword evidence="6" id="KW-0325">Glycoprotein</keyword>
<dbReference type="InterPro" id="IPR039391">
    <property type="entry name" value="Phytocyanin-like"/>
</dbReference>
<evidence type="ECO:0000256" key="4">
    <source>
        <dbReference type="ARBA" id="ARBA00023136"/>
    </source>
</evidence>
<dbReference type="EMBL" id="JAINDJ010000004">
    <property type="protein sequence ID" value="KAG9449162.1"/>
    <property type="molecule type" value="Genomic_DNA"/>
</dbReference>
<dbReference type="FunFam" id="2.60.40.420:FF:000010">
    <property type="entry name" value="Early nodulin-like protein 1"/>
    <property type="match status" value="1"/>
</dbReference>
<feature type="compositionally biased region" description="Pro residues" evidence="10">
    <location>
        <begin position="135"/>
        <end position="146"/>
    </location>
</feature>
<dbReference type="PROSITE" id="PS51485">
    <property type="entry name" value="PHYTOCYANIN"/>
    <property type="match status" value="1"/>
</dbReference>
<evidence type="ECO:0000259" key="12">
    <source>
        <dbReference type="PROSITE" id="PS51485"/>
    </source>
</evidence>
<evidence type="ECO:0000313" key="13">
    <source>
        <dbReference type="EMBL" id="KAG9449162.1"/>
    </source>
</evidence>
<evidence type="ECO:0000256" key="2">
    <source>
        <dbReference type="ARBA" id="ARBA00022622"/>
    </source>
</evidence>
<keyword evidence="5" id="KW-1015">Disulfide bond</keyword>
<dbReference type="CDD" id="cd11019">
    <property type="entry name" value="OsENODL1_like"/>
    <property type="match status" value="1"/>
</dbReference>
<dbReference type="Pfam" id="PF02298">
    <property type="entry name" value="Cu_bind_like"/>
    <property type="match status" value="1"/>
</dbReference>
<dbReference type="GO" id="GO:0098552">
    <property type="term" value="C:side of membrane"/>
    <property type="evidence" value="ECO:0007669"/>
    <property type="project" value="UniProtKB-KW"/>
</dbReference>
<sequence>MAKIVAFVLLCGVVSAAMVALVAASKQFAVGGNRGWQEPSGNDTGFYSRWAAKHTFQIGDTLYFHYTNDSVLLVDKRGYYHCNTTDPIATFNDGETVITLDRSGLLYFISSFIDHCKKGQRLVVDVLTPRLQNTPPQPSSPSPSPVPSSAVSNSVSTRAMVILTAVVASSLHGLISLH</sequence>
<dbReference type="GO" id="GO:0009055">
    <property type="term" value="F:electron transfer activity"/>
    <property type="evidence" value="ECO:0007669"/>
    <property type="project" value="InterPro"/>
</dbReference>